<keyword evidence="9" id="KW-0520">NAD</keyword>
<dbReference type="Gene3D" id="1.10.1040.10">
    <property type="entry name" value="N-(1-d-carboxylethyl)-l-norvaline Dehydrogenase, domain 2"/>
    <property type="match status" value="2"/>
</dbReference>
<dbReference type="GO" id="GO:0032958">
    <property type="term" value="P:inositol phosphate biosynthetic process"/>
    <property type="evidence" value="ECO:0007669"/>
    <property type="project" value="InterPro"/>
</dbReference>
<evidence type="ECO:0000256" key="3">
    <source>
        <dbReference type="ARBA" id="ARBA00007374"/>
    </source>
</evidence>
<sequence>MAMSVLRTFTRNMATASKINNVVVVGGGLMGSGIAQVAAATGHNVTMVEMNDSLVQKAIGGIRKSLERVAKKQFKDDATKGQQFIDGTLAKIQGETKPETAVAQADLVVEAIIERMEVKHQLFSKLDAAAPAHTIFASNTSSLSIAEIGSVTKRQDRFGGLHFFNPVPVMKLLEIIRTDKTSDETFQALVGFGERLGKSCITCKDTPGFVVNRLLVPYMAEAIRLLERGDASARDIDTAMKLGAGYPMGPIELIDYVGLDTTNNILQGWHAKYPENPLFQPIKILEKLVTAANGYRVTVVDVNDEVLASAQRDLEKNLKRTAMHVTKGDAKAAQAFFTEAKARLSFSTDLKQTVSSTDLVIEAIVEKLEAKQNLFSIADQVAPPHTILASNTSSLSIADIGAKTKRQDRVGGLHFFNPVPMMKLVEVIRTDRTSDRTHETLLAFGKSVRKTCITCKDTPGFVVNRLLFPVVTEALAMVERGDATAHDIDIAMKLGLGHPMGPFELMDIVGLDTVQNIQNERRLTDPIKVPDSKLLADMSTMARNGFDELPSGVTLCETQVAGHTAAQGCLGLLKSSNDGTVLKPTGKLHCGMREIAFYEQLKPLQAVQLSTERCTEPITTGSLQQLSSLVPRYYGHPKLPIGGKEMEFIQLEDLTEGYEQPCIMDVKIGRRTWDPMATPEKRKAEESKYKACRQTFGLCIPGFQVYSVHDCEDRLIRHGKDYGKQLTEFNIRDAFQLFLNATPDGRVNQELVHSLLHDVRQIQGWSHCQTTFRLYSSSVLLLYDAAHLKTVTSMKQSKSLTRNDHHGDGPLPVEPSSRRPWAAAKMIDFAHAFTKEMDDAGTTRDDNYIQGVDSLVAILNQFLEIDTVYAASSAMSQLKLPPYQKKKTSPPGRPQTLNISGGLSAATSSSSSKKSPLGYGLQTPEESPSLPDGYVPLHSQVAGHAFHKGTGSLGLLKCIDDGSVLKPAAKLLAGARELKFYQQIEAADTKQKELLLLRQVTPQFRGHLQLPVNGELLEFLKLEDLTQGMLEPCIMDIKIGRRSWDPMATEEKRNYEASKYVESREAYGFCIPGFQVHSLQQSGRLLRYGKEYGKKLNAVTVKDALRKFLNADQGFCRPQLVLFLTDLWNIQKWARSQTSYRLYASSVLLVYDARRLKPVLQHAAKRSPRSPAAACTPTTPTTPVLQRSGSTGTPATTPTFCTTSVNELGDVEPLQHYFKIQRNNLVGSYEEKFWAKARMIDFAHTFPAQSTNERPTIDHNYLEGIDNLVKLFEGFLRDCEIQNTPPRLALS</sequence>
<evidence type="ECO:0000313" key="15">
    <source>
        <dbReference type="EnsemblMetazoa" id="AALB010013-PA"/>
    </source>
</evidence>
<dbReference type="InterPro" id="IPR038286">
    <property type="entry name" value="IPK_sf"/>
</dbReference>
<dbReference type="VEuPathDB" id="VectorBase:AALB20_031211"/>
<keyword evidence="16" id="KW-1185">Reference proteome</keyword>
<feature type="domain" description="3-hydroxyacyl-CoA dehydrogenase NAD binding" evidence="14">
    <location>
        <begin position="21"/>
        <end position="206"/>
    </location>
</feature>
<evidence type="ECO:0000256" key="4">
    <source>
        <dbReference type="ARBA" id="ARBA00009463"/>
    </source>
</evidence>
<dbReference type="InterPro" id="IPR008927">
    <property type="entry name" value="6-PGluconate_DH-like_C_sf"/>
</dbReference>
<comment type="similarity">
    <text evidence="3">Belongs to the inositol phosphokinase (IPK) family.</text>
</comment>
<accession>A0A182FTX9</accession>
<dbReference type="STRING" id="7167.A0A182FTX9"/>
<dbReference type="GO" id="GO:0003857">
    <property type="term" value="F:(3S)-3-hydroxyacyl-CoA dehydrogenase (NAD+) activity"/>
    <property type="evidence" value="ECO:0007669"/>
    <property type="project" value="UniProtKB-EC"/>
</dbReference>
<evidence type="ECO:0000259" key="13">
    <source>
        <dbReference type="Pfam" id="PF00725"/>
    </source>
</evidence>
<dbReference type="Gene3D" id="3.30.470.160">
    <property type="entry name" value="Inositol polyphosphate kinase"/>
    <property type="match status" value="2"/>
</dbReference>
<reference evidence="15" key="2">
    <citation type="submission" date="2022-08" db="UniProtKB">
        <authorList>
            <consortium name="EnsemblMetazoa"/>
        </authorList>
    </citation>
    <scope>IDENTIFICATION</scope>
    <source>
        <strain evidence="15">STECLA/ALBI9_A</strain>
    </source>
</reference>
<dbReference type="InterPro" id="IPR052242">
    <property type="entry name" value="Mito_3-hydroxyacyl-CoA_DH"/>
</dbReference>
<evidence type="ECO:0000256" key="6">
    <source>
        <dbReference type="ARBA" id="ARBA00022679"/>
    </source>
</evidence>
<feature type="domain" description="3-hydroxyacyl-CoA dehydrogenase C-terminal" evidence="13">
    <location>
        <begin position="460"/>
        <end position="544"/>
    </location>
</feature>
<keyword evidence="8" id="KW-0560">Oxidoreductase</keyword>
<feature type="region of interest" description="Disordered" evidence="12">
    <location>
        <begin position="795"/>
        <end position="817"/>
    </location>
</feature>
<dbReference type="GO" id="GO:0070403">
    <property type="term" value="F:NAD+ binding"/>
    <property type="evidence" value="ECO:0007669"/>
    <property type="project" value="InterPro"/>
</dbReference>
<feature type="compositionally biased region" description="Low complexity" evidence="12">
    <location>
        <begin position="1169"/>
        <end position="1197"/>
    </location>
</feature>
<dbReference type="SUPFAM" id="SSF51735">
    <property type="entry name" value="NAD(P)-binding Rossmann-fold domains"/>
    <property type="match status" value="2"/>
</dbReference>
<evidence type="ECO:0000256" key="8">
    <source>
        <dbReference type="ARBA" id="ARBA00023002"/>
    </source>
</evidence>
<comment type="pathway">
    <text evidence="2">Lipid metabolism.</text>
</comment>
<name>A0A182FTX9_ANOAL</name>
<organism evidence="15 16">
    <name type="scientific">Anopheles albimanus</name>
    <name type="common">New world malaria mosquito</name>
    <dbReference type="NCBI Taxonomy" id="7167"/>
    <lineage>
        <taxon>Eukaryota</taxon>
        <taxon>Metazoa</taxon>
        <taxon>Ecdysozoa</taxon>
        <taxon>Arthropoda</taxon>
        <taxon>Hexapoda</taxon>
        <taxon>Insecta</taxon>
        <taxon>Pterygota</taxon>
        <taxon>Neoptera</taxon>
        <taxon>Endopterygota</taxon>
        <taxon>Diptera</taxon>
        <taxon>Nematocera</taxon>
        <taxon>Culicoidea</taxon>
        <taxon>Culicidae</taxon>
        <taxon>Anophelinae</taxon>
        <taxon>Anopheles</taxon>
    </lineage>
</organism>
<keyword evidence="7" id="KW-0418">Kinase</keyword>
<dbReference type="GO" id="GO:0005759">
    <property type="term" value="C:mitochondrial matrix"/>
    <property type="evidence" value="ECO:0007669"/>
    <property type="project" value="UniProtKB-SubCell"/>
</dbReference>
<evidence type="ECO:0000256" key="5">
    <source>
        <dbReference type="ARBA" id="ARBA00013000"/>
    </source>
</evidence>
<comment type="similarity">
    <text evidence="4">Belongs to the 3-hydroxyacyl-CoA dehydrogenase family.</text>
</comment>
<dbReference type="SUPFAM" id="SSF56104">
    <property type="entry name" value="SAICAR synthase-like"/>
    <property type="match status" value="2"/>
</dbReference>
<keyword evidence="6" id="KW-0808">Transferase</keyword>
<dbReference type="EnsemblMetazoa" id="AALB010013-RA">
    <property type="protein sequence ID" value="AALB010013-PA"/>
    <property type="gene ID" value="AALB010013"/>
</dbReference>
<dbReference type="InterPro" id="IPR005522">
    <property type="entry name" value="IPK"/>
</dbReference>
<evidence type="ECO:0000256" key="2">
    <source>
        <dbReference type="ARBA" id="ARBA00005189"/>
    </source>
</evidence>
<evidence type="ECO:0000259" key="14">
    <source>
        <dbReference type="Pfam" id="PF02737"/>
    </source>
</evidence>
<dbReference type="GO" id="GO:0016301">
    <property type="term" value="F:kinase activity"/>
    <property type="evidence" value="ECO:0007669"/>
    <property type="project" value="UniProtKB-KW"/>
</dbReference>
<dbReference type="InterPro" id="IPR036291">
    <property type="entry name" value="NAD(P)-bd_dom_sf"/>
</dbReference>
<dbReference type="Pfam" id="PF03770">
    <property type="entry name" value="IPK"/>
    <property type="match status" value="2"/>
</dbReference>
<protein>
    <recommendedName>
        <fullName evidence="5">3-hydroxyacyl-CoA dehydrogenase</fullName>
        <ecNumber evidence="5">1.1.1.35</ecNumber>
    </recommendedName>
</protein>
<dbReference type="Proteomes" id="UP000069272">
    <property type="component" value="Chromosome 3R"/>
</dbReference>
<dbReference type="GO" id="GO:0006635">
    <property type="term" value="P:fatty acid beta-oxidation"/>
    <property type="evidence" value="ECO:0007669"/>
    <property type="project" value="TreeGrafter"/>
</dbReference>
<dbReference type="FunFam" id="3.40.50.720:FF:000258">
    <property type="entry name" value="Hydroxyacyl-coenzyme A dehydrogenase, mitochondrial"/>
    <property type="match status" value="1"/>
</dbReference>
<evidence type="ECO:0000256" key="7">
    <source>
        <dbReference type="ARBA" id="ARBA00022777"/>
    </source>
</evidence>
<dbReference type="Pfam" id="PF02737">
    <property type="entry name" value="3HCDH_N"/>
    <property type="match status" value="2"/>
</dbReference>
<dbReference type="PROSITE" id="PS00067">
    <property type="entry name" value="3HCDH"/>
    <property type="match status" value="2"/>
</dbReference>
<dbReference type="InterPro" id="IPR006176">
    <property type="entry name" value="3-OHacyl-CoA_DH_NAD-bd"/>
</dbReference>
<comment type="catalytic activity">
    <reaction evidence="11">
        <text>a (3S)-3-hydroxyacyl-CoA + NAD(+) = a 3-oxoacyl-CoA + NADH + H(+)</text>
        <dbReference type="Rhea" id="RHEA:22432"/>
        <dbReference type="ChEBI" id="CHEBI:15378"/>
        <dbReference type="ChEBI" id="CHEBI:57318"/>
        <dbReference type="ChEBI" id="CHEBI:57540"/>
        <dbReference type="ChEBI" id="CHEBI:57945"/>
        <dbReference type="ChEBI" id="CHEBI:90726"/>
        <dbReference type="EC" id="1.1.1.35"/>
    </reaction>
</comment>
<dbReference type="Pfam" id="PF00725">
    <property type="entry name" value="3HCDH"/>
    <property type="match status" value="1"/>
</dbReference>
<evidence type="ECO:0000256" key="10">
    <source>
        <dbReference type="ARBA" id="ARBA00023128"/>
    </source>
</evidence>
<dbReference type="Gene3D" id="3.40.50.720">
    <property type="entry name" value="NAD(P)-binding Rossmann-like Domain"/>
    <property type="match status" value="2"/>
</dbReference>
<dbReference type="InterPro" id="IPR006108">
    <property type="entry name" value="3HC_DH_C"/>
</dbReference>
<dbReference type="InterPro" id="IPR006180">
    <property type="entry name" value="3-OHacyl-CoA_DH_CS"/>
</dbReference>
<feature type="region of interest" description="Disordered" evidence="12">
    <location>
        <begin position="1167"/>
        <end position="1197"/>
    </location>
</feature>
<evidence type="ECO:0000256" key="11">
    <source>
        <dbReference type="ARBA" id="ARBA00049556"/>
    </source>
</evidence>
<dbReference type="InterPro" id="IPR013328">
    <property type="entry name" value="6PGD_dom2"/>
</dbReference>
<evidence type="ECO:0000313" key="16">
    <source>
        <dbReference type="Proteomes" id="UP000069272"/>
    </source>
</evidence>
<feature type="compositionally biased region" description="Low complexity" evidence="12">
    <location>
        <begin position="900"/>
        <end position="915"/>
    </location>
</feature>
<evidence type="ECO:0000256" key="1">
    <source>
        <dbReference type="ARBA" id="ARBA00004305"/>
    </source>
</evidence>
<evidence type="ECO:0000256" key="9">
    <source>
        <dbReference type="ARBA" id="ARBA00023027"/>
    </source>
</evidence>
<proteinExistence type="inferred from homology"/>
<comment type="subcellular location">
    <subcellularLocation>
        <location evidence="1">Mitochondrion matrix</location>
    </subcellularLocation>
</comment>
<dbReference type="EC" id="1.1.1.35" evidence="5"/>
<reference evidence="15 16" key="1">
    <citation type="journal article" date="2017" name="G3 (Bethesda)">
        <title>The Physical Genome Mapping of Anopheles albimanus Corrected Scaffold Misassemblies and Identified Interarm Rearrangements in Genus Anopheles.</title>
        <authorList>
            <person name="Artemov G.N."/>
            <person name="Peery A.N."/>
            <person name="Jiang X."/>
            <person name="Tu Z."/>
            <person name="Stegniy V.N."/>
            <person name="Sharakhova M.V."/>
            <person name="Sharakhov I.V."/>
        </authorList>
    </citation>
    <scope>NUCLEOTIDE SEQUENCE [LARGE SCALE GENOMIC DNA]</scope>
    <source>
        <strain evidence="15 16">ALBI9_A</strain>
    </source>
</reference>
<evidence type="ECO:0000256" key="12">
    <source>
        <dbReference type="SAM" id="MobiDB-lite"/>
    </source>
</evidence>
<dbReference type="PANTHER" id="PTHR43561">
    <property type="match status" value="1"/>
</dbReference>
<dbReference type="VEuPathDB" id="VectorBase:AALB20_030269"/>
<keyword evidence="10" id="KW-0496">Mitochondrion</keyword>
<dbReference type="VEuPathDB" id="VectorBase:AALB010013"/>
<feature type="region of interest" description="Disordered" evidence="12">
    <location>
        <begin position="881"/>
        <end position="929"/>
    </location>
</feature>
<dbReference type="PANTHER" id="PTHR43561:SF3">
    <property type="entry name" value="HYDROXYACYL-COENZYME A DEHYDROGENASE, MITOCHONDRIAL"/>
    <property type="match status" value="1"/>
</dbReference>
<feature type="domain" description="3-hydroxyacyl-CoA dehydrogenase NAD binding" evidence="14">
    <location>
        <begin position="289"/>
        <end position="458"/>
    </location>
</feature>
<dbReference type="VEuPathDB" id="VectorBase:AALB20_030620"/>
<dbReference type="SUPFAM" id="SSF48179">
    <property type="entry name" value="6-phosphogluconate dehydrogenase C-terminal domain-like"/>
    <property type="match status" value="2"/>
</dbReference>